<dbReference type="InterPro" id="IPR045279">
    <property type="entry name" value="ARR-like"/>
</dbReference>
<dbReference type="GO" id="GO:0000160">
    <property type="term" value="P:phosphorelay signal transduction system"/>
    <property type="evidence" value="ECO:0007669"/>
    <property type="project" value="UniProtKB-KW"/>
</dbReference>
<dbReference type="PROSITE" id="PS51294">
    <property type="entry name" value="HTH_MYB"/>
    <property type="match status" value="1"/>
</dbReference>
<organism evidence="15 16">
    <name type="scientific">Sphenostylis stenocarpa</name>
    <dbReference type="NCBI Taxonomy" id="92480"/>
    <lineage>
        <taxon>Eukaryota</taxon>
        <taxon>Viridiplantae</taxon>
        <taxon>Streptophyta</taxon>
        <taxon>Embryophyta</taxon>
        <taxon>Tracheophyta</taxon>
        <taxon>Spermatophyta</taxon>
        <taxon>Magnoliopsida</taxon>
        <taxon>eudicotyledons</taxon>
        <taxon>Gunneridae</taxon>
        <taxon>Pentapetalae</taxon>
        <taxon>rosids</taxon>
        <taxon>fabids</taxon>
        <taxon>Fabales</taxon>
        <taxon>Fabaceae</taxon>
        <taxon>Papilionoideae</taxon>
        <taxon>50 kb inversion clade</taxon>
        <taxon>NPAAA clade</taxon>
        <taxon>indigoferoid/millettioid clade</taxon>
        <taxon>Phaseoleae</taxon>
        <taxon>Sphenostylis</taxon>
    </lineage>
</organism>
<protein>
    <recommendedName>
        <fullName evidence="17">Two-component response regulator</fullName>
    </recommendedName>
</protein>
<dbReference type="InterPro" id="IPR001789">
    <property type="entry name" value="Sig_transdc_resp-reg_receiver"/>
</dbReference>
<keyword evidence="7" id="KW-0238">DNA-binding</keyword>
<name>A0AA86VTP1_9FABA</name>
<evidence type="ECO:0000256" key="1">
    <source>
        <dbReference type="ARBA" id="ARBA00004123"/>
    </source>
</evidence>
<evidence type="ECO:0000313" key="16">
    <source>
        <dbReference type="Proteomes" id="UP001189624"/>
    </source>
</evidence>
<proteinExistence type="inferred from homology"/>
<evidence type="ECO:0000256" key="5">
    <source>
        <dbReference type="ARBA" id="ARBA00023012"/>
    </source>
</evidence>
<dbReference type="Gene3D" id="1.10.10.60">
    <property type="entry name" value="Homeodomain-like"/>
    <property type="match status" value="1"/>
</dbReference>
<dbReference type="Gene3D" id="3.40.50.2300">
    <property type="match status" value="1"/>
</dbReference>
<evidence type="ECO:0000256" key="4">
    <source>
        <dbReference type="ARBA" id="ARBA00022864"/>
    </source>
</evidence>
<dbReference type="CDD" id="cd17584">
    <property type="entry name" value="REC_typeB_ARR-like"/>
    <property type="match status" value="1"/>
</dbReference>
<evidence type="ECO:0000256" key="11">
    <source>
        <dbReference type="PROSITE-ProRule" id="PRU00169"/>
    </source>
</evidence>
<evidence type="ECO:0000256" key="8">
    <source>
        <dbReference type="ARBA" id="ARBA00023159"/>
    </source>
</evidence>
<dbReference type="EMBL" id="OY731404">
    <property type="protein sequence ID" value="CAJ1968446.1"/>
    <property type="molecule type" value="Genomic_DNA"/>
</dbReference>
<dbReference type="AlphaFoldDB" id="A0AA86VTP1"/>
<keyword evidence="10" id="KW-0539">Nucleus</keyword>
<keyword evidence="16" id="KW-1185">Reference proteome</keyword>
<keyword evidence="5" id="KW-0902">Two-component regulatory system</keyword>
<evidence type="ECO:0000256" key="2">
    <source>
        <dbReference type="ARBA" id="ARBA00006015"/>
    </source>
</evidence>
<feature type="compositionally biased region" description="Basic and acidic residues" evidence="12">
    <location>
        <begin position="139"/>
        <end position="159"/>
    </location>
</feature>
<keyword evidence="4" id="KW-0932">Cytokinin signaling pathway</keyword>
<evidence type="ECO:0000256" key="7">
    <source>
        <dbReference type="ARBA" id="ARBA00023125"/>
    </source>
</evidence>
<dbReference type="GO" id="GO:0003700">
    <property type="term" value="F:DNA-binding transcription factor activity"/>
    <property type="evidence" value="ECO:0007669"/>
    <property type="project" value="InterPro"/>
</dbReference>
<dbReference type="SUPFAM" id="SSF46689">
    <property type="entry name" value="Homeodomain-like"/>
    <property type="match status" value="1"/>
</dbReference>
<reference evidence="15" key="1">
    <citation type="submission" date="2023-10" db="EMBL/GenBank/DDBJ databases">
        <authorList>
            <person name="Domelevo Entfellner J.-B."/>
        </authorList>
    </citation>
    <scope>NUCLEOTIDE SEQUENCE</scope>
</reference>
<keyword evidence="8" id="KW-0010">Activator</keyword>
<dbReference type="Pfam" id="PF00072">
    <property type="entry name" value="Response_reg"/>
    <property type="match status" value="1"/>
</dbReference>
<keyword evidence="9" id="KW-0804">Transcription</keyword>
<dbReference type="Gramene" id="rna-AYBTSS11_LOCUS21717">
    <property type="protein sequence ID" value="CAJ1968446.1"/>
    <property type="gene ID" value="gene-AYBTSS11_LOCUS21717"/>
</dbReference>
<feature type="compositionally biased region" description="Polar residues" evidence="12">
    <location>
        <begin position="160"/>
        <end position="175"/>
    </location>
</feature>
<evidence type="ECO:0000313" key="15">
    <source>
        <dbReference type="EMBL" id="CAJ1968446.1"/>
    </source>
</evidence>
<keyword evidence="3 11" id="KW-0597">Phosphoprotein</keyword>
<dbReference type="PANTHER" id="PTHR43874:SF210">
    <property type="entry name" value="TWO-COMPONENT RESPONSE REGULATOR"/>
    <property type="match status" value="1"/>
</dbReference>
<dbReference type="GO" id="GO:0005634">
    <property type="term" value="C:nucleus"/>
    <property type="evidence" value="ECO:0007669"/>
    <property type="project" value="UniProtKB-SubCell"/>
</dbReference>
<dbReference type="InterPro" id="IPR017053">
    <property type="entry name" value="Response_reg_B-typ_pln"/>
</dbReference>
<evidence type="ECO:0000256" key="3">
    <source>
        <dbReference type="ARBA" id="ARBA00022553"/>
    </source>
</evidence>
<evidence type="ECO:0000256" key="10">
    <source>
        <dbReference type="ARBA" id="ARBA00023242"/>
    </source>
</evidence>
<dbReference type="InterPro" id="IPR006447">
    <property type="entry name" value="Myb_dom_plants"/>
</dbReference>
<dbReference type="GO" id="GO:0003677">
    <property type="term" value="F:DNA binding"/>
    <property type="evidence" value="ECO:0007669"/>
    <property type="project" value="UniProtKB-KW"/>
</dbReference>
<comment type="subcellular location">
    <subcellularLocation>
        <location evidence="1">Nucleus</location>
    </subcellularLocation>
</comment>
<evidence type="ECO:0000259" key="14">
    <source>
        <dbReference type="PROSITE" id="PS51294"/>
    </source>
</evidence>
<evidence type="ECO:0000256" key="9">
    <source>
        <dbReference type="ARBA" id="ARBA00023163"/>
    </source>
</evidence>
<dbReference type="InterPro" id="IPR001005">
    <property type="entry name" value="SANT/Myb"/>
</dbReference>
<dbReference type="GO" id="GO:0009736">
    <property type="term" value="P:cytokinin-activated signaling pathway"/>
    <property type="evidence" value="ECO:0007669"/>
    <property type="project" value="UniProtKB-KW"/>
</dbReference>
<feature type="modified residue" description="4-aspartylphosphate" evidence="11">
    <location>
        <position position="72"/>
    </location>
</feature>
<dbReference type="PROSITE" id="PS50110">
    <property type="entry name" value="RESPONSE_REGULATORY"/>
    <property type="match status" value="1"/>
</dbReference>
<keyword evidence="6" id="KW-0805">Transcription regulation</keyword>
<dbReference type="InterPro" id="IPR017930">
    <property type="entry name" value="Myb_dom"/>
</dbReference>
<dbReference type="FunFam" id="1.10.10.60:FF:000007">
    <property type="entry name" value="Two-component response regulator"/>
    <property type="match status" value="1"/>
</dbReference>
<dbReference type="Proteomes" id="UP001189624">
    <property type="component" value="Chromosome 7"/>
</dbReference>
<gene>
    <name evidence="15" type="ORF">AYBTSS11_LOCUS21717</name>
</gene>
<evidence type="ECO:0000259" key="13">
    <source>
        <dbReference type="PROSITE" id="PS50110"/>
    </source>
</evidence>
<evidence type="ECO:0000256" key="6">
    <source>
        <dbReference type="ARBA" id="ARBA00023015"/>
    </source>
</evidence>
<evidence type="ECO:0000256" key="12">
    <source>
        <dbReference type="SAM" id="MobiDB-lite"/>
    </source>
</evidence>
<sequence>MTVVKDHRRDDLRDEFPVGMHVLAVDDDSTCLMILETMLRRCQYNVTSTNNAKTALNLLRGNKNKFDLVISDVQMPDMDGFQLLELVGLEMDLPVIMLSVNDDPKMVMKGITHGACDYLLKPVRIKEIQNIWQHVVRRKTVDSKERNKTSNQDKAKVDSNESGSVATGNSDQIGKSSRKRKDEDDDEENDNEHSSSQKKPRVVWTVELHHKFISAVNQLGYEKAVPKKILDMMNVEKLTRENVASHLQAFFLTLLL</sequence>
<feature type="region of interest" description="Disordered" evidence="12">
    <location>
        <begin position="139"/>
        <end position="201"/>
    </location>
</feature>
<feature type="domain" description="Response regulatory" evidence="13">
    <location>
        <begin position="21"/>
        <end position="136"/>
    </location>
</feature>
<dbReference type="PIRSF" id="PIRSF036392">
    <property type="entry name" value="RR_ARR_type-B"/>
    <property type="match status" value="1"/>
</dbReference>
<dbReference type="SMART" id="SM00448">
    <property type="entry name" value="REC"/>
    <property type="match status" value="1"/>
</dbReference>
<comment type="similarity">
    <text evidence="2">Belongs to the ARR family. Type-B subfamily.</text>
</comment>
<dbReference type="InterPro" id="IPR009057">
    <property type="entry name" value="Homeodomain-like_sf"/>
</dbReference>
<dbReference type="Pfam" id="PF00249">
    <property type="entry name" value="Myb_DNA-binding"/>
    <property type="match status" value="1"/>
</dbReference>
<evidence type="ECO:0008006" key="17">
    <source>
        <dbReference type="Google" id="ProtNLM"/>
    </source>
</evidence>
<feature type="domain" description="HTH myb-type" evidence="14">
    <location>
        <begin position="196"/>
        <end position="255"/>
    </location>
</feature>
<accession>A0AA86VTP1</accession>
<dbReference type="InterPro" id="IPR011006">
    <property type="entry name" value="CheY-like_superfamily"/>
</dbReference>
<dbReference type="PANTHER" id="PTHR43874">
    <property type="entry name" value="TWO-COMPONENT RESPONSE REGULATOR"/>
    <property type="match status" value="1"/>
</dbReference>
<dbReference type="NCBIfam" id="TIGR01557">
    <property type="entry name" value="myb_SHAQKYF"/>
    <property type="match status" value="1"/>
</dbReference>
<dbReference type="SUPFAM" id="SSF52172">
    <property type="entry name" value="CheY-like"/>
    <property type="match status" value="1"/>
</dbReference>